<dbReference type="InterPro" id="IPR038795">
    <property type="entry name" value="MED8_plant"/>
</dbReference>
<feature type="compositionally biased region" description="Polar residues" evidence="1">
    <location>
        <begin position="227"/>
        <end position="237"/>
    </location>
</feature>
<dbReference type="PANTHER" id="PTHR35552">
    <property type="entry name" value="MEDIATOR OF RNA POLYMERASE II TRANSCRIPTION SUBUNIT 8"/>
    <property type="match status" value="1"/>
</dbReference>
<accession>A0A453LME8</accession>
<feature type="region of interest" description="Disordered" evidence="1">
    <location>
        <begin position="189"/>
        <end position="261"/>
    </location>
</feature>
<organism evidence="2 3">
    <name type="scientific">Aegilops tauschii subsp. strangulata</name>
    <name type="common">Goatgrass</name>
    <dbReference type="NCBI Taxonomy" id="200361"/>
    <lineage>
        <taxon>Eukaryota</taxon>
        <taxon>Viridiplantae</taxon>
        <taxon>Streptophyta</taxon>
        <taxon>Embryophyta</taxon>
        <taxon>Tracheophyta</taxon>
        <taxon>Spermatophyta</taxon>
        <taxon>Magnoliopsida</taxon>
        <taxon>Liliopsida</taxon>
        <taxon>Poales</taxon>
        <taxon>Poaceae</taxon>
        <taxon>BOP clade</taxon>
        <taxon>Pooideae</taxon>
        <taxon>Triticodae</taxon>
        <taxon>Triticeae</taxon>
        <taxon>Triticinae</taxon>
        <taxon>Aegilops</taxon>
    </lineage>
</organism>
<feature type="compositionally biased region" description="Low complexity" evidence="1">
    <location>
        <begin position="238"/>
        <end position="261"/>
    </location>
</feature>
<name>A0A453LME8_AEGTS</name>
<dbReference type="AlphaFoldDB" id="A0A453LME8"/>
<dbReference type="Gramene" id="AET5Gv20839700.7">
    <property type="protein sequence ID" value="AET5Gv20839700.7"/>
    <property type="gene ID" value="AET5Gv20839700"/>
</dbReference>
<keyword evidence="3" id="KW-1185">Reference proteome</keyword>
<reference evidence="3" key="2">
    <citation type="journal article" date="2017" name="Nat. Plants">
        <title>The Aegilops tauschii genome reveals multiple impacts of transposons.</title>
        <authorList>
            <person name="Zhao G."/>
            <person name="Zou C."/>
            <person name="Li K."/>
            <person name="Wang K."/>
            <person name="Li T."/>
            <person name="Gao L."/>
            <person name="Zhang X."/>
            <person name="Wang H."/>
            <person name="Yang Z."/>
            <person name="Liu X."/>
            <person name="Jiang W."/>
            <person name="Mao L."/>
            <person name="Kong X."/>
            <person name="Jiao Y."/>
            <person name="Jia J."/>
        </authorList>
    </citation>
    <scope>NUCLEOTIDE SEQUENCE [LARGE SCALE GENOMIC DNA]</scope>
    <source>
        <strain evidence="3">cv. AL8/78</strain>
    </source>
</reference>
<evidence type="ECO:0000313" key="2">
    <source>
        <dbReference type="EnsemblPlants" id="AET5Gv20839700.7"/>
    </source>
</evidence>
<protein>
    <recommendedName>
        <fullName evidence="4">Mediator of RNA polymerase II transcription subunit 8</fullName>
    </recommendedName>
</protein>
<sequence>VQSQLNLEGMRARAVGLYKAISRIAGRARAVLHGEHGALQHRGGHQEGEQGLRRVPQERQRRELLPVMLSSKLLPEARIDMIANACETAERVIAECRKTHGLGARQGANLGPMLDKAQAAKIQEQESLLRAAVNYGEGLRVSGDQRQMHSSLPSHLMEVLATGDGAHNFGAYPKNTPAFSPNNVNAQGNPMQASGGQLLGRSAPSPGTAGTPNFENVSTPPMPYANSPRSGTNMMNTPSPQQHLTPQQQRQKLMQASQQQQQQLRPSAAGMLLVLTKSTIFL</sequence>
<reference evidence="2" key="5">
    <citation type="journal article" date="2021" name="G3 (Bethesda)">
        <title>Aegilops tauschii genome assembly Aet v5.0 features greater sequence contiguity and improved annotation.</title>
        <authorList>
            <person name="Wang L."/>
            <person name="Zhu T."/>
            <person name="Rodriguez J.C."/>
            <person name="Deal K.R."/>
            <person name="Dubcovsky J."/>
            <person name="McGuire P.E."/>
            <person name="Lux T."/>
            <person name="Spannagl M."/>
            <person name="Mayer K.F.X."/>
            <person name="Baldrich P."/>
            <person name="Meyers B.C."/>
            <person name="Huo N."/>
            <person name="Gu Y.Q."/>
            <person name="Zhou H."/>
            <person name="Devos K.M."/>
            <person name="Bennetzen J.L."/>
            <person name="Unver T."/>
            <person name="Budak H."/>
            <person name="Gulick P.J."/>
            <person name="Galiba G."/>
            <person name="Kalapos B."/>
            <person name="Nelson D.R."/>
            <person name="Li P."/>
            <person name="You F.M."/>
            <person name="Luo M.C."/>
            <person name="Dvorak J."/>
        </authorList>
    </citation>
    <scope>NUCLEOTIDE SEQUENCE [LARGE SCALE GENOMIC DNA]</scope>
    <source>
        <strain evidence="2">cv. AL8/78</strain>
    </source>
</reference>
<feature type="compositionally biased region" description="Polar residues" evidence="1">
    <location>
        <begin position="208"/>
        <end position="219"/>
    </location>
</feature>
<reference evidence="3" key="1">
    <citation type="journal article" date="2014" name="Science">
        <title>Ancient hybridizations among the ancestral genomes of bread wheat.</title>
        <authorList>
            <consortium name="International Wheat Genome Sequencing Consortium,"/>
            <person name="Marcussen T."/>
            <person name="Sandve S.R."/>
            <person name="Heier L."/>
            <person name="Spannagl M."/>
            <person name="Pfeifer M."/>
            <person name="Jakobsen K.S."/>
            <person name="Wulff B.B."/>
            <person name="Steuernagel B."/>
            <person name="Mayer K.F."/>
            <person name="Olsen O.A."/>
        </authorList>
    </citation>
    <scope>NUCLEOTIDE SEQUENCE [LARGE SCALE GENOMIC DNA]</scope>
    <source>
        <strain evidence="3">cv. AL8/78</strain>
    </source>
</reference>
<reference evidence="2" key="3">
    <citation type="journal article" date="2017" name="Nature">
        <title>Genome sequence of the progenitor of the wheat D genome Aegilops tauschii.</title>
        <authorList>
            <person name="Luo M.C."/>
            <person name="Gu Y.Q."/>
            <person name="Puiu D."/>
            <person name="Wang H."/>
            <person name="Twardziok S.O."/>
            <person name="Deal K.R."/>
            <person name="Huo N."/>
            <person name="Zhu T."/>
            <person name="Wang L."/>
            <person name="Wang Y."/>
            <person name="McGuire P.E."/>
            <person name="Liu S."/>
            <person name="Long H."/>
            <person name="Ramasamy R.K."/>
            <person name="Rodriguez J.C."/>
            <person name="Van S.L."/>
            <person name="Yuan L."/>
            <person name="Wang Z."/>
            <person name="Xia Z."/>
            <person name="Xiao L."/>
            <person name="Anderson O.D."/>
            <person name="Ouyang S."/>
            <person name="Liang Y."/>
            <person name="Zimin A.V."/>
            <person name="Pertea G."/>
            <person name="Qi P."/>
            <person name="Bennetzen J.L."/>
            <person name="Dai X."/>
            <person name="Dawson M.W."/>
            <person name="Muller H.G."/>
            <person name="Kugler K."/>
            <person name="Rivarola-Duarte L."/>
            <person name="Spannagl M."/>
            <person name="Mayer K.F.X."/>
            <person name="Lu F.H."/>
            <person name="Bevan M.W."/>
            <person name="Leroy P."/>
            <person name="Li P."/>
            <person name="You F.M."/>
            <person name="Sun Q."/>
            <person name="Liu Z."/>
            <person name="Lyons E."/>
            <person name="Wicker T."/>
            <person name="Salzberg S.L."/>
            <person name="Devos K.M."/>
            <person name="Dvorak J."/>
        </authorList>
    </citation>
    <scope>NUCLEOTIDE SEQUENCE [LARGE SCALE GENOMIC DNA]</scope>
    <source>
        <strain evidence="2">cv. AL8/78</strain>
    </source>
</reference>
<evidence type="ECO:0000313" key="3">
    <source>
        <dbReference type="Proteomes" id="UP000015105"/>
    </source>
</evidence>
<dbReference type="PANTHER" id="PTHR35552:SF1">
    <property type="entry name" value="MEDIATOR OF RNA POLYMERASE II TRANSCRIPTION SUBUNIT 8"/>
    <property type="match status" value="1"/>
</dbReference>
<dbReference type="GO" id="GO:0016592">
    <property type="term" value="C:mediator complex"/>
    <property type="evidence" value="ECO:0007669"/>
    <property type="project" value="InterPro"/>
</dbReference>
<reference evidence="2" key="4">
    <citation type="submission" date="2019-03" db="UniProtKB">
        <authorList>
            <consortium name="EnsemblPlants"/>
        </authorList>
    </citation>
    <scope>IDENTIFICATION</scope>
</reference>
<evidence type="ECO:0008006" key="4">
    <source>
        <dbReference type="Google" id="ProtNLM"/>
    </source>
</evidence>
<evidence type="ECO:0000256" key="1">
    <source>
        <dbReference type="SAM" id="MobiDB-lite"/>
    </source>
</evidence>
<proteinExistence type="predicted"/>
<dbReference type="Proteomes" id="UP000015105">
    <property type="component" value="Chromosome 5D"/>
</dbReference>
<dbReference type="EnsemblPlants" id="AET5Gv20839700.7">
    <property type="protein sequence ID" value="AET5Gv20839700.7"/>
    <property type="gene ID" value="AET5Gv20839700"/>
</dbReference>